<dbReference type="Pfam" id="PF09994">
    <property type="entry name" value="T6SS_Tle1-like_cat"/>
    <property type="match status" value="1"/>
</dbReference>
<name>A0AAD4I7J9_9PLEO</name>
<evidence type="ECO:0000313" key="3">
    <source>
        <dbReference type="Proteomes" id="UP001199106"/>
    </source>
</evidence>
<dbReference type="AlphaFoldDB" id="A0AAD4I7J9"/>
<organism evidence="2 3">
    <name type="scientific">Alternaria panax</name>
    <dbReference type="NCBI Taxonomy" id="48097"/>
    <lineage>
        <taxon>Eukaryota</taxon>
        <taxon>Fungi</taxon>
        <taxon>Dikarya</taxon>
        <taxon>Ascomycota</taxon>
        <taxon>Pezizomycotina</taxon>
        <taxon>Dothideomycetes</taxon>
        <taxon>Pleosporomycetidae</taxon>
        <taxon>Pleosporales</taxon>
        <taxon>Pleosporineae</taxon>
        <taxon>Pleosporaceae</taxon>
        <taxon>Alternaria</taxon>
        <taxon>Alternaria sect. Panax</taxon>
    </lineage>
</organism>
<feature type="domain" description="T6SS Phospholipase effector Tle1-like catalytic" evidence="1">
    <location>
        <begin position="16"/>
        <end position="339"/>
    </location>
</feature>
<dbReference type="PANTHER" id="PTHR33840">
    <property type="match status" value="1"/>
</dbReference>
<evidence type="ECO:0000259" key="1">
    <source>
        <dbReference type="Pfam" id="PF09994"/>
    </source>
</evidence>
<dbReference type="InterPro" id="IPR029058">
    <property type="entry name" value="AB_hydrolase_fold"/>
</dbReference>
<dbReference type="SUPFAM" id="SSF53474">
    <property type="entry name" value="alpha/beta-Hydrolases"/>
    <property type="match status" value="1"/>
</dbReference>
<dbReference type="Proteomes" id="UP001199106">
    <property type="component" value="Unassembled WGS sequence"/>
</dbReference>
<sequence length="583" mass="67524">MAKLTTLPEDNKAWRRRLVICCDGTWQSSVSSKINIPSNVTRLCRLIARVGADKNDDSKKFHQIVYYDSGIGTGNLSASEARRQGGTGAGLAENVIEAYNFIVQNYEPGDEIFCFGFSRGAYTARAVAGLVSDIGVIAPTSMQFFPELYRLYQTNEEGVEFRETQAWKWFTKGKLSKKGEEMEKIGLDIRKTGLDDLRLMTEVWEIRPHGELAVSEGSRKVKVVGVWDTVGSLGVPDLIGLDFARARTKYGFHNVKLTENIEHAYQALALDERRRAFRPTLWYIPKELVDDPNRPTPELKQVWFPGVHTNCGGGSQDAFGDMKGDSENISTATLCWMLQVISPHLTIDRHAFSLFMAQYTRWLFRIRYACTYHHEGSFEKFLNRLPKLPTFSLICDELKPPRRDPPHEHTAFDFSWGTGPLIESYGGFYHFLGARSRKPGHEEVEIYDAEKRAQRWTKLRDLGDTNEYIHPITHYRSLIRGWDKHSPLKKKWNRDNWRSKRDDMMRFWWYMDGEQDTCAIPEWAMLPDGEGEEECNFERMWYHECEKTARSLYDVNRAEENFLEVLDEKIDFAFDERPQNVWP</sequence>
<protein>
    <recommendedName>
        <fullName evidence="1">T6SS Phospholipase effector Tle1-like catalytic domain-containing protein</fullName>
    </recommendedName>
</protein>
<proteinExistence type="predicted"/>
<dbReference type="Gene3D" id="3.40.50.1820">
    <property type="entry name" value="alpha/beta hydrolase"/>
    <property type="match status" value="1"/>
</dbReference>
<evidence type="ECO:0000313" key="2">
    <source>
        <dbReference type="EMBL" id="KAG9188802.1"/>
    </source>
</evidence>
<accession>A0AAD4I7J9</accession>
<keyword evidence="3" id="KW-1185">Reference proteome</keyword>
<dbReference type="PANTHER" id="PTHR33840:SF16">
    <property type="entry name" value="DUF2235 DOMAIN-CONTAINING PROTEIN"/>
    <property type="match status" value="1"/>
</dbReference>
<dbReference type="InterPro" id="IPR018712">
    <property type="entry name" value="Tle1-like_cat"/>
</dbReference>
<gene>
    <name evidence="2" type="ORF">G6011_07507</name>
</gene>
<comment type="caution">
    <text evidence="2">The sequence shown here is derived from an EMBL/GenBank/DDBJ whole genome shotgun (WGS) entry which is preliminary data.</text>
</comment>
<dbReference type="EMBL" id="JAANER010000006">
    <property type="protein sequence ID" value="KAG9188802.1"/>
    <property type="molecule type" value="Genomic_DNA"/>
</dbReference>
<reference evidence="2" key="1">
    <citation type="submission" date="2021-07" db="EMBL/GenBank/DDBJ databases">
        <title>Genome Resource of American Ginseng Black Spot Pathogen Alternaria panax.</title>
        <authorList>
            <person name="Qiu C."/>
            <person name="Wang W."/>
            <person name="Liu Z."/>
        </authorList>
    </citation>
    <scope>NUCLEOTIDE SEQUENCE</scope>
    <source>
        <strain evidence="2">BNCC115425</strain>
    </source>
</reference>